<evidence type="ECO:0000313" key="1">
    <source>
        <dbReference type="EMBL" id="TBU62497.1"/>
    </source>
</evidence>
<proteinExistence type="predicted"/>
<gene>
    <name evidence="1" type="ORF">BD310DRAFT_918530</name>
</gene>
<sequence>MPEAVQGYPCRGDLMPSYSPRLLSAGPPSIQVTLASLWTPHSPIFRRHSPITVTKYLQATSPQLASSMMRSGASSGRVASTCPLPSVRSCDRQVEDDIVCWACERRWLACKMWYQANDEGLMEPFMRRAESNADLRAVLEFLSVPREDERAGRIGLGSDLPSADTIKKRPPFRVVDPSPVNSGSDCDCPPAGKRFLLFGSRSWRHLRSIFMEARRESRDAVRAWVAASLGPLSPLCRSDEPKLRRRSGGLSAVSTSPLAVHHGLAAIWANCDRPCLSQLSPAYGSQFFGSADNASGSRFMKHLV</sequence>
<dbReference type="Proteomes" id="UP000292082">
    <property type="component" value="Unassembled WGS sequence"/>
</dbReference>
<dbReference type="EMBL" id="ML145093">
    <property type="protein sequence ID" value="TBU62497.1"/>
    <property type="molecule type" value="Genomic_DNA"/>
</dbReference>
<accession>A0A4Q9Q550</accession>
<dbReference type="AlphaFoldDB" id="A0A4Q9Q550"/>
<protein>
    <submittedName>
        <fullName evidence="1">Uncharacterized protein</fullName>
    </submittedName>
</protein>
<name>A0A4Q9Q550_9APHY</name>
<organism evidence="1 2">
    <name type="scientific">Dichomitus squalens</name>
    <dbReference type="NCBI Taxonomy" id="114155"/>
    <lineage>
        <taxon>Eukaryota</taxon>
        <taxon>Fungi</taxon>
        <taxon>Dikarya</taxon>
        <taxon>Basidiomycota</taxon>
        <taxon>Agaricomycotina</taxon>
        <taxon>Agaricomycetes</taxon>
        <taxon>Polyporales</taxon>
        <taxon>Polyporaceae</taxon>
        <taxon>Dichomitus</taxon>
    </lineage>
</organism>
<reference evidence="1 2" key="1">
    <citation type="submission" date="2019-01" db="EMBL/GenBank/DDBJ databases">
        <title>Draft genome sequences of three monokaryotic isolates of the white-rot basidiomycete fungus Dichomitus squalens.</title>
        <authorList>
            <consortium name="DOE Joint Genome Institute"/>
            <person name="Lopez S.C."/>
            <person name="Andreopoulos B."/>
            <person name="Pangilinan J."/>
            <person name="Lipzen A."/>
            <person name="Riley R."/>
            <person name="Ahrendt S."/>
            <person name="Ng V."/>
            <person name="Barry K."/>
            <person name="Daum C."/>
            <person name="Grigoriev I.V."/>
            <person name="Hilden K.S."/>
            <person name="Makela M.R."/>
            <person name="de Vries R.P."/>
        </authorList>
    </citation>
    <scope>NUCLEOTIDE SEQUENCE [LARGE SCALE GENOMIC DNA]</scope>
    <source>
        <strain evidence="1 2">CBS 464.89</strain>
    </source>
</reference>
<evidence type="ECO:0000313" key="2">
    <source>
        <dbReference type="Proteomes" id="UP000292082"/>
    </source>
</evidence>
<keyword evidence="2" id="KW-1185">Reference proteome</keyword>